<gene>
    <name evidence="2" type="ORF">LEP1GSC059_1401</name>
</gene>
<accession>T0GSU7</accession>
<dbReference type="Proteomes" id="UP000015442">
    <property type="component" value="Unassembled WGS sequence"/>
</dbReference>
<keyword evidence="1" id="KW-1133">Transmembrane helix</keyword>
<keyword evidence="1" id="KW-0812">Transmembrane</keyword>
<dbReference type="EMBL" id="AKWY02000030">
    <property type="protein sequence ID" value="EQA70461.1"/>
    <property type="molecule type" value="Genomic_DNA"/>
</dbReference>
<name>T0GSU7_9LEPT</name>
<evidence type="ECO:0000313" key="2">
    <source>
        <dbReference type="EMBL" id="EQA70461.1"/>
    </source>
</evidence>
<reference evidence="2 3" key="1">
    <citation type="submission" date="2013-05" db="EMBL/GenBank/DDBJ databases">
        <authorList>
            <person name="Harkins D.M."/>
            <person name="Durkin A.S."/>
            <person name="Brinkac L.M."/>
            <person name="Haft D.H."/>
            <person name="Selengut J.D."/>
            <person name="Sanka R."/>
            <person name="DePew J."/>
            <person name="Purushe J."/>
            <person name="Hartskeerl R.A."/>
            <person name="Ahmed A."/>
            <person name="van der Linden H."/>
            <person name="Goris M.G.A."/>
            <person name="Vinetz J.M."/>
            <person name="Sutton G.G."/>
            <person name="Nierman W.C."/>
            <person name="Fouts D.E."/>
        </authorList>
    </citation>
    <scope>NUCLEOTIDE SEQUENCE [LARGE SCALE GENOMIC DNA]</scope>
    <source>
        <strain evidence="2 3">CZ214</strain>
    </source>
</reference>
<evidence type="ECO:0000313" key="3">
    <source>
        <dbReference type="Proteomes" id="UP000015442"/>
    </source>
</evidence>
<dbReference type="AlphaFoldDB" id="T0GSU7"/>
<protein>
    <submittedName>
        <fullName evidence="2">Uncharacterized protein</fullName>
    </submittedName>
</protein>
<feature type="transmembrane region" description="Helical" evidence="1">
    <location>
        <begin position="15"/>
        <end position="33"/>
    </location>
</feature>
<organism evidence="2 3">
    <name type="scientific">Leptospira noguchii serovar Panama str. CZ214</name>
    <dbReference type="NCBI Taxonomy" id="1001595"/>
    <lineage>
        <taxon>Bacteria</taxon>
        <taxon>Pseudomonadati</taxon>
        <taxon>Spirochaetota</taxon>
        <taxon>Spirochaetia</taxon>
        <taxon>Leptospirales</taxon>
        <taxon>Leptospiraceae</taxon>
        <taxon>Leptospira</taxon>
    </lineage>
</organism>
<sequence length="39" mass="4763">MFIAKITNVLRRRLIFFYHTSYGSRLIVVVRIFQSFIKK</sequence>
<evidence type="ECO:0000256" key="1">
    <source>
        <dbReference type="SAM" id="Phobius"/>
    </source>
</evidence>
<proteinExistence type="predicted"/>
<keyword evidence="1" id="KW-0472">Membrane</keyword>
<comment type="caution">
    <text evidence="2">The sequence shown here is derived from an EMBL/GenBank/DDBJ whole genome shotgun (WGS) entry which is preliminary data.</text>
</comment>